<sequence>MARRAFFEHNEWEINMEYYDTFYADFEDRGDTEQIRTNTMETLLEARLGQEMIMRMRFIRLSVTVKSGTFITENFDPPEKELDSALVAFVDAVKGSRLKSIVVYFDYHDGDARSESTERQEL</sequence>
<evidence type="ECO:0000313" key="2">
    <source>
        <dbReference type="Proteomes" id="UP000566819"/>
    </source>
</evidence>
<organism evidence="1 2">
    <name type="scientific">Cudoniella acicularis</name>
    <dbReference type="NCBI Taxonomy" id="354080"/>
    <lineage>
        <taxon>Eukaryota</taxon>
        <taxon>Fungi</taxon>
        <taxon>Dikarya</taxon>
        <taxon>Ascomycota</taxon>
        <taxon>Pezizomycotina</taxon>
        <taxon>Leotiomycetes</taxon>
        <taxon>Helotiales</taxon>
        <taxon>Tricladiaceae</taxon>
        <taxon>Cudoniella</taxon>
    </lineage>
</organism>
<accession>A0A8H4QKZ8</accession>
<proteinExistence type="predicted"/>
<comment type="caution">
    <text evidence="1">The sequence shown here is derived from an EMBL/GenBank/DDBJ whole genome shotgun (WGS) entry which is preliminary data.</text>
</comment>
<protein>
    <submittedName>
        <fullName evidence="1">Uncharacterized protein</fullName>
    </submittedName>
</protein>
<reference evidence="1 2" key="1">
    <citation type="submission" date="2020-03" db="EMBL/GenBank/DDBJ databases">
        <title>Draft Genome Sequence of Cudoniella acicularis.</title>
        <authorList>
            <person name="Buettner E."/>
            <person name="Kellner H."/>
        </authorList>
    </citation>
    <scope>NUCLEOTIDE SEQUENCE [LARGE SCALE GENOMIC DNA]</scope>
    <source>
        <strain evidence="1 2">DSM 108380</strain>
    </source>
</reference>
<dbReference type="Proteomes" id="UP000566819">
    <property type="component" value="Unassembled WGS sequence"/>
</dbReference>
<evidence type="ECO:0000313" key="1">
    <source>
        <dbReference type="EMBL" id="KAF4612848.1"/>
    </source>
</evidence>
<name>A0A8H4QKZ8_9HELO</name>
<gene>
    <name evidence="1" type="ORF">G7Y89_g15524</name>
</gene>
<dbReference type="EMBL" id="JAAMPI010002468">
    <property type="protein sequence ID" value="KAF4612848.1"/>
    <property type="molecule type" value="Genomic_DNA"/>
</dbReference>
<dbReference type="AlphaFoldDB" id="A0A8H4QKZ8"/>
<keyword evidence="2" id="KW-1185">Reference proteome</keyword>